<keyword evidence="2" id="KW-0472">Membrane</keyword>
<sequence length="752" mass="91647">MNEKYLINNILVKNYTIKRYNKCLYKKEEDKNNVIIFLYKFCKYYKEWSCFERHKICCEKKRGKNVCIEYTNDRNKKLQNIKNRMLKYMIVYNFSLLFYMFFVFIIIHFFLLILLFYSNKHYIQCTIPFDDCPIILHAHLNNFLKNTKINNISKENIYLFYKNMLLLLDHNEKQKQNKMKHQSNNNNNNNNNNKKKKNKKEKEKETENHFNHRFYKYQDYYYYYYNNHIKKKKKDKINDIYLLKKKKIYTILNTQKVKCKQCEIIFNIIDNETVDDILNFYEVNKCIKQIDSTYCVNIKDDTIYNKKIHIYKKYTGPIRQTNHFDILKKHKNILSRYSYHDAYMKEKVVIRKKKHLEEYKISKMIDEFLNFHSLGYAHKNKHMIEMSKSNPLRYTYKHFGYIRDVLKLPFRVDIYNRFKILENEFLVTEIIEKMYKAFFCDNKKKSKKHTTSSVEGNEYKKGEMNKEKKDTHKIKNATNNSKDINNYYKDIYNLVNNNTKEYKDKQVLHREVSSEKLAFFPKEYTKKLKLEDVLGDKYNIKHVDRNNRGNVIPQNRDSKKEQITDEENDTQGRINNICKNIEIDESEEEYDDYYDYDEQGEKDVEDEDVQDKEDIGKVHKKDQRVSDIKHVLIEEVPKEFEQNNPFNYKHSKYNFTKEIVIISSSIFFGHMQNLFNYIFYFVCLLLVIQIVLILLYIYIKTNDEVSIILKDMEHTEEMSKYLKRLSKYMLNKKYVNTNIQHFKAGRHVSSVN</sequence>
<feature type="compositionally biased region" description="Basic and acidic residues" evidence="1">
    <location>
        <begin position="457"/>
        <end position="470"/>
    </location>
</feature>
<dbReference type="OMA" id="SIMQMVN"/>
<dbReference type="AlphaFoldDB" id="W4J3L2"/>
<protein>
    <submittedName>
        <fullName evidence="3">Uncharacterized protein</fullName>
    </submittedName>
</protein>
<evidence type="ECO:0000256" key="1">
    <source>
        <dbReference type="SAM" id="MobiDB-lite"/>
    </source>
</evidence>
<gene>
    <name evidence="3" type="ORF">PFUGPA_01152</name>
</gene>
<dbReference type="OrthoDB" id="372153at2759"/>
<feature type="transmembrane region" description="Helical" evidence="2">
    <location>
        <begin position="90"/>
        <end position="117"/>
    </location>
</feature>
<reference evidence="3 4" key="1">
    <citation type="submission" date="2013-02" db="EMBL/GenBank/DDBJ databases">
        <title>The Genome Annotation of Plasmodium falciparum Palo Alto/Uganda.</title>
        <authorList>
            <consortium name="The Broad Institute Genome Sequencing Platform"/>
            <consortium name="The Broad Institute Genome Sequencing Center for Infectious Disease"/>
            <person name="Neafsey D."/>
            <person name="Hoffman S."/>
            <person name="Volkman S."/>
            <person name="Rosenthal P."/>
            <person name="Walker B."/>
            <person name="Young S.K."/>
            <person name="Zeng Q."/>
            <person name="Gargeya S."/>
            <person name="Fitzgerald M."/>
            <person name="Haas B."/>
            <person name="Abouelleil A."/>
            <person name="Allen A.W."/>
            <person name="Alvarado L."/>
            <person name="Arachchi H.M."/>
            <person name="Berlin A.M."/>
            <person name="Chapman S.B."/>
            <person name="Gainer-Dewar J."/>
            <person name="Goldberg J."/>
            <person name="Griggs A."/>
            <person name="Gujja S."/>
            <person name="Hansen M."/>
            <person name="Howarth C."/>
            <person name="Imamovic A."/>
            <person name="Ireland A."/>
            <person name="Larimer J."/>
            <person name="McCowan C."/>
            <person name="Murphy C."/>
            <person name="Pearson M."/>
            <person name="Poon T.W."/>
            <person name="Priest M."/>
            <person name="Roberts A."/>
            <person name="Saif S."/>
            <person name="Shea T."/>
            <person name="Sisk P."/>
            <person name="Sykes S."/>
            <person name="Wortman J."/>
            <person name="Nusbaum C."/>
            <person name="Birren B."/>
        </authorList>
    </citation>
    <scope>NUCLEOTIDE SEQUENCE [LARGE SCALE GENOMIC DNA]</scope>
    <source>
        <strain evidence="3 4">Palo Alto/Uganda</strain>
    </source>
</reference>
<proteinExistence type="predicted"/>
<organism evidence="3 4">
    <name type="scientific">Plasmodium falciparum (isolate Palo Alto / Uganda)</name>
    <dbReference type="NCBI Taxonomy" id="57270"/>
    <lineage>
        <taxon>Eukaryota</taxon>
        <taxon>Sar</taxon>
        <taxon>Alveolata</taxon>
        <taxon>Apicomplexa</taxon>
        <taxon>Aconoidasida</taxon>
        <taxon>Haemosporida</taxon>
        <taxon>Plasmodiidae</taxon>
        <taxon>Plasmodium</taxon>
        <taxon>Plasmodium (Laverania)</taxon>
    </lineage>
</organism>
<accession>W4J3L2</accession>
<feature type="region of interest" description="Disordered" evidence="1">
    <location>
        <begin position="448"/>
        <end position="478"/>
    </location>
</feature>
<evidence type="ECO:0000256" key="2">
    <source>
        <dbReference type="SAM" id="Phobius"/>
    </source>
</evidence>
<feature type="transmembrane region" description="Helical" evidence="2">
    <location>
        <begin position="677"/>
        <end position="699"/>
    </location>
</feature>
<feature type="region of interest" description="Disordered" evidence="1">
    <location>
        <begin position="547"/>
        <end position="568"/>
    </location>
</feature>
<dbReference type="Proteomes" id="UP000019103">
    <property type="component" value="Unassembled WGS sequence"/>
</dbReference>
<evidence type="ECO:0000313" key="3">
    <source>
        <dbReference type="EMBL" id="ETW56820.1"/>
    </source>
</evidence>
<name>W4J3L2_PLAFP</name>
<keyword evidence="2" id="KW-0812">Transmembrane</keyword>
<reference evidence="3 4" key="2">
    <citation type="submission" date="2013-02" db="EMBL/GenBank/DDBJ databases">
        <title>The Genome Sequence of Plasmodium falciparum Palo Alto/Uganda.</title>
        <authorList>
            <consortium name="The Broad Institute Genome Sequencing Platform"/>
            <consortium name="The Broad Institute Genome Sequencing Center for Infectious Disease"/>
            <person name="Neafsey D."/>
            <person name="Cheeseman I."/>
            <person name="Volkman S."/>
            <person name="Adams J."/>
            <person name="Walker B."/>
            <person name="Young S.K."/>
            <person name="Zeng Q."/>
            <person name="Gargeya S."/>
            <person name="Fitzgerald M."/>
            <person name="Haas B."/>
            <person name="Abouelleil A."/>
            <person name="Alvarado L."/>
            <person name="Arachchi H.M."/>
            <person name="Berlin A.M."/>
            <person name="Chapman S.B."/>
            <person name="Dewar J."/>
            <person name="Goldberg J."/>
            <person name="Griggs A."/>
            <person name="Gujja S."/>
            <person name="Hansen M."/>
            <person name="Howarth C."/>
            <person name="Imamovic A."/>
            <person name="Larimer J."/>
            <person name="McCowan C."/>
            <person name="Murphy C."/>
            <person name="Neiman D."/>
            <person name="Pearson M."/>
            <person name="Priest M."/>
            <person name="Roberts A."/>
            <person name="Saif S."/>
            <person name="Shea T."/>
            <person name="Sisk P."/>
            <person name="Sykes S."/>
            <person name="Wortman J."/>
            <person name="Nusbaum C."/>
            <person name="Birren B."/>
        </authorList>
    </citation>
    <scope>NUCLEOTIDE SEQUENCE [LARGE SCALE GENOMIC DNA]</scope>
    <source>
        <strain evidence="3 4">Palo Alto/Uganda</strain>
    </source>
</reference>
<feature type="region of interest" description="Disordered" evidence="1">
    <location>
        <begin position="176"/>
        <end position="208"/>
    </location>
</feature>
<dbReference type="EMBL" id="KI927300">
    <property type="protein sequence ID" value="ETW56820.1"/>
    <property type="molecule type" value="Genomic_DNA"/>
</dbReference>
<keyword evidence="2" id="KW-1133">Transmembrane helix</keyword>
<evidence type="ECO:0000313" key="4">
    <source>
        <dbReference type="Proteomes" id="UP000019103"/>
    </source>
</evidence>
<feature type="compositionally biased region" description="Low complexity" evidence="1">
    <location>
        <begin position="182"/>
        <end position="192"/>
    </location>
</feature>